<keyword evidence="3" id="KW-0418">Kinase</keyword>
<dbReference type="GO" id="GO:0005524">
    <property type="term" value="F:ATP binding"/>
    <property type="evidence" value="ECO:0007669"/>
    <property type="project" value="UniProtKB-UniRule"/>
</dbReference>
<evidence type="ECO:0000256" key="5">
    <source>
        <dbReference type="PROSITE-ProRule" id="PRU10141"/>
    </source>
</evidence>
<accession>A0AAF3FI93</accession>
<name>A0AAF3FI93_9BILA</name>
<proteinExistence type="predicted"/>
<dbReference type="Pfam" id="PF00069">
    <property type="entry name" value="Pkinase"/>
    <property type="match status" value="1"/>
</dbReference>
<keyword evidence="1" id="KW-0808">Transferase</keyword>
<dbReference type="SMART" id="SM00220">
    <property type="entry name" value="S_TKc"/>
    <property type="match status" value="1"/>
</dbReference>
<keyword evidence="4 5" id="KW-0067">ATP-binding</keyword>
<dbReference type="GO" id="GO:0004674">
    <property type="term" value="F:protein serine/threonine kinase activity"/>
    <property type="evidence" value="ECO:0007669"/>
    <property type="project" value="TreeGrafter"/>
</dbReference>
<evidence type="ECO:0000256" key="1">
    <source>
        <dbReference type="ARBA" id="ARBA00022679"/>
    </source>
</evidence>
<keyword evidence="7" id="KW-1185">Reference proteome</keyword>
<dbReference type="AlphaFoldDB" id="A0AAF3FI93"/>
<dbReference type="InterPro" id="IPR011009">
    <property type="entry name" value="Kinase-like_dom_sf"/>
</dbReference>
<dbReference type="PROSITE" id="PS00108">
    <property type="entry name" value="PROTEIN_KINASE_ST"/>
    <property type="match status" value="1"/>
</dbReference>
<evidence type="ECO:0000259" key="6">
    <source>
        <dbReference type="PROSITE" id="PS50011"/>
    </source>
</evidence>
<dbReference type="InterPro" id="IPR051681">
    <property type="entry name" value="Ser/Thr_Kinases-Pseudokinases"/>
</dbReference>
<dbReference type="InterPro" id="IPR000719">
    <property type="entry name" value="Prot_kinase_dom"/>
</dbReference>
<dbReference type="PROSITE" id="PS50011">
    <property type="entry name" value="PROTEIN_KINASE_DOM"/>
    <property type="match status" value="1"/>
</dbReference>
<dbReference type="Proteomes" id="UP000887575">
    <property type="component" value="Unassembled WGS sequence"/>
</dbReference>
<keyword evidence="2 5" id="KW-0547">Nucleotide-binding</keyword>
<protein>
    <recommendedName>
        <fullName evidence="6">Protein kinase domain-containing protein</fullName>
    </recommendedName>
</protein>
<dbReference type="PROSITE" id="PS00107">
    <property type="entry name" value="PROTEIN_KINASE_ATP"/>
    <property type="match status" value="1"/>
</dbReference>
<evidence type="ECO:0000256" key="2">
    <source>
        <dbReference type="ARBA" id="ARBA00022741"/>
    </source>
</evidence>
<feature type="binding site" evidence="5">
    <location>
        <position position="27"/>
    </location>
    <ligand>
        <name>ATP</name>
        <dbReference type="ChEBI" id="CHEBI:30616"/>
    </ligand>
</feature>
<dbReference type="WBParaSite" id="MBELARI_LOCUS6824">
    <property type="protein sequence ID" value="MBELARI_LOCUS6824"/>
    <property type="gene ID" value="MBELARI_LOCUS6824"/>
</dbReference>
<sequence>MNDGREIGNGAYGRVVLLATNPQTVAKWVRQTDDEYRETQFEREWQTLMQLRHPNIVAFYGIEKRQDWGVWHHVIRMEYCERDSLREVIGDPTIVYNMKTVYCWAEQLFSVLQLFEQHDLIHRDLKPENVLLSCKSDLYAVGLILWEIVERRIAHPDYENLATFVQQFIEEIETGVSQRSLPVCDERLKEIIVSCTQIFPKQRAAVGDVYPQIVEINKSYTTYEFQPKIDNEQKTLLRPLGFDGEGPRVANESIPLEKPPPTPLKPKELFLEMSKEAAQEKPFIPQVHVQEKPHEPQPILEIPEEPPIPEVPPRKSHRSRTFIVQSQPSSINPYLIVNASPISTNSSSLSIEDLDPFQKLMLINKNASVEIKRKSYNYLVDFLKQDEKYDEVLKVIREKRNTLNLFLNSYVFSLENHILDESLDLSLINFVNILHKSNAFRRMVSENDDVETAETIITAVGCWVEQVLDDLMLIYNTFTEAFYCIENGIQFEFPTVIEKLNSLQENPFKDWKMVLETYEDKEAQWCRLSRDQRLFVLPNFMKVVTMSEGEWNNLDFVLRTKSFLKKQKKPILTYSGSGTHKVSLEKLIKSMKLLNNNLSSPKKLPKELYNWLRAQISVFAKIRKGNYPNYVFLFGHPPERPEWGLAADLSEAKMETYTQIHALLRDSFCFLKYPYHLFNEDSTAVNEKGLKLVKALQGNQRITEILFLKLTNGMILLEFPDDLSKMKNVEASCLCLNLVAGQVRKENVVLEKGYELVPISLDHVANVLQQYTQFLLFESASISAGTKREKKTSLLQKAFRCLI</sequence>
<dbReference type="Gene3D" id="1.10.510.10">
    <property type="entry name" value="Transferase(Phosphotransferase) domain 1"/>
    <property type="match status" value="2"/>
</dbReference>
<reference evidence="8" key="1">
    <citation type="submission" date="2024-02" db="UniProtKB">
        <authorList>
            <consortium name="WormBaseParasite"/>
        </authorList>
    </citation>
    <scope>IDENTIFICATION</scope>
</reference>
<organism evidence="7 8">
    <name type="scientific">Mesorhabditis belari</name>
    <dbReference type="NCBI Taxonomy" id="2138241"/>
    <lineage>
        <taxon>Eukaryota</taxon>
        <taxon>Metazoa</taxon>
        <taxon>Ecdysozoa</taxon>
        <taxon>Nematoda</taxon>
        <taxon>Chromadorea</taxon>
        <taxon>Rhabditida</taxon>
        <taxon>Rhabditina</taxon>
        <taxon>Rhabditomorpha</taxon>
        <taxon>Rhabditoidea</taxon>
        <taxon>Rhabditidae</taxon>
        <taxon>Mesorhabditinae</taxon>
        <taxon>Mesorhabditis</taxon>
    </lineage>
</organism>
<evidence type="ECO:0000256" key="3">
    <source>
        <dbReference type="ARBA" id="ARBA00022777"/>
    </source>
</evidence>
<dbReference type="PANTHER" id="PTHR44329:SF288">
    <property type="entry name" value="MITOGEN-ACTIVATED PROTEIN KINASE KINASE KINASE 20"/>
    <property type="match status" value="1"/>
</dbReference>
<feature type="domain" description="Protein kinase" evidence="6">
    <location>
        <begin position="1"/>
        <end position="300"/>
    </location>
</feature>
<dbReference type="InterPro" id="IPR008271">
    <property type="entry name" value="Ser/Thr_kinase_AS"/>
</dbReference>
<evidence type="ECO:0000313" key="7">
    <source>
        <dbReference type="Proteomes" id="UP000887575"/>
    </source>
</evidence>
<dbReference type="InterPro" id="IPR017441">
    <property type="entry name" value="Protein_kinase_ATP_BS"/>
</dbReference>
<dbReference type="PANTHER" id="PTHR44329">
    <property type="entry name" value="SERINE/THREONINE-PROTEIN KINASE TNNI3K-RELATED"/>
    <property type="match status" value="1"/>
</dbReference>
<evidence type="ECO:0000256" key="4">
    <source>
        <dbReference type="ARBA" id="ARBA00022840"/>
    </source>
</evidence>
<evidence type="ECO:0000313" key="8">
    <source>
        <dbReference type="WBParaSite" id="MBELARI_LOCUS6824"/>
    </source>
</evidence>
<dbReference type="SUPFAM" id="SSF56112">
    <property type="entry name" value="Protein kinase-like (PK-like)"/>
    <property type="match status" value="1"/>
</dbReference>